<proteinExistence type="predicted"/>
<keyword evidence="2" id="KW-0479">Metal-binding</keyword>
<dbReference type="SUPFAM" id="SSF53067">
    <property type="entry name" value="Actin-like ATPase domain"/>
    <property type="match status" value="1"/>
</dbReference>
<dbReference type="AlphaFoldDB" id="A0A8S3UMW4"/>
<evidence type="ECO:0000256" key="2">
    <source>
        <dbReference type="ARBA" id="ARBA00022723"/>
    </source>
</evidence>
<dbReference type="Gene3D" id="3.30.30.30">
    <property type="match status" value="1"/>
</dbReference>
<dbReference type="Pfam" id="PF13359">
    <property type="entry name" value="DDE_Tnp_4"/>
    <property type="match status" value="1"/>
</dbReference>
<name>A0A8S3UMW4_MYTED</name>
<dbReference type="PANTHER" id="PTHR14187">
    <property type="entry name" value="ALPHA KINASE/ELONGATION FACTOR 2 KINASE"/>
    <property type="match status" value="1"/>
</dbReference>
<dbReference type="GO" id="GO:0046872">
    <property type="term" value="F:metal ion binding"/>
    <property type="evidence" value="ECO:0007669"/>
    <property type="project" value="UniProtKB-KW"/>
</dbReference>
<dbReference type="Gene3D" id="3.30.420.40">
    <property type="match status" value="2"/>
</dbReference>
<organism evidence="4 5">
    <name type="scientific">Mytilus edulis</name>
    <name type="common">Blue mussel</name>
    <dbReference type="NCBI Taxonomy" id="6550"/>
    <lineage>
        <taxon>Eukaryota</taxon>
        <taxon>Metazoa</taxon>
        <taxon>Spiralia</taxon>
        <taxon>Lophotrochozoa</taxon>
        <taxon>Mollusca</taxon>
        <taxon>Bivalvia</taxon>
        <taxon>Autobranchia</taxon>
        <taxon>Pteriomorphia</taxon>
        <taxon>Mytilida</taxon>
        <taxon>Mytiloidea</taxon>
        <taxon>Mytilidae</taxon>
        <taxon>Mytilinae</taxon>
        <taxon>Mytilus</taxon>
    </lineage>
</organism>
<protein>
    <recommendedName>
        <fullName evidence="3">DDE Tnp4 domain-containing protein</fullName>
    </recommendedName>
</protein>
<evidence type="ECO:0000256" key="1">
    <source>
        <dbReference type="ARBA" id="ARBA00001968"/>
    </source>
</evidence>
<dbReference type="InterPro" id="IPR027806">
    <property type="entry name" value="HARBI1_dom"/>
</dbReference>
<evidence type="ECO:0000313" key="4">
    <source>
        <dbReference type="EMBL" id="CAG2245217.1"/>
    </source>
</evidence>
<sequence>MVFVTTSGYIISVIGPYFSDGKNNDAQIMKHIIQHDIEEFKEWVTEDDIMIVDRGFRDALDLLQEMGIQTKMPAFNKKGESQLPVEDSNVTRLVTKIRWVVESVNGRIKSWKYLDRVLPNSQIPFVSDYVNIACAIMNKYWPELNTGDLEQDEQLASKMLYLSKQKNLLHEKIIEEGLDKRSCKWQKIDASSAPTFPRLSEEDIRNITVGVYQLKLAPCYTREHLDDDGNYEVFTCDHEENLLCAKIQSRHISSKRYRVWVKYDDISVNITVDTTLMDETEKSLFASHVCKMFIKAFVDHLTKNMDKERTSIQKCDIIWVIPVSVDLTDTSKQLLRSCAEQAGIPSDQLMFVTYTEAAFIYCHHSLGREHYQHLKDVTEYMVVNLGDIVRFNMTCSFVDIKVLKKDGTQVIDKYRTADNGCGGSLVYETFLKNLVRIFGSQFMTSLQKEQPSVLLDIERELEFKRDFKGNHSGKINFSIPFDPINSFCKKYLGEDLSEVICSSIYGNDITLISNKMRINSDLFCKCFKPTIDNIINLMENVFADYKDSHEVSAIVMVGEFSKYNLVQEAVRQMFPKKDIIIPTYPELAEMLGAVVCGHQPCQYKQMSQSQARK</sequence>
<dbReference type="InterPro" id="IPR043129">
    <property type="entry name" value="ATPase_NBD"/>
</dbReference>
<evidence type="ECO:0000313" key="5">
    <source>
        <dbReference type="Proteomes" id="UP000683360"/>
    </source>
</evidence>
<dbReference type="PANTHER" id="PTHR14187:SF5">
    <property type="entry name" value="HEAT SHOCK 70 KDA PROTEIN 12A"/>
    <property type="match status" value="1"/>
</dbReference>
<gene>
    <name evidence="4" type="ORF">MEDL_57242</name>
</gene>
<dbReference type="Gene3D" id="3.90.640.10">
    <property type="entry name" value="Actin, Chain A, domain 4"/>
    <property type="match status" value="1"/>
</dbReference>
<dbReference type="OrthoDB" id="10049726at2759"/>
<reference evidence="4" key="1">
    <citation type="submission" date="2021-03" db="EMBL/GenBank/DDBJ databases">
        <authorList>
            <person name="Bekaert M."/>
        </authorList>
    </citation>
    <scope>NUCLEOTIDE SEQUENCE</scope>
</reference>
<accession>A0A8S3UMW4</accession>
<dbReference type="Proteomes" id="UP000683360">
    <property type="component" value="Unassembled WGS sequence"/>
</dbReference>
<feature type="domain" description="DDE Tnp4" evidence="3">
    <location>
        <begin position="2"/>
        <end position="138"/>
    </location>
</feature>
<evidence type="ECO:0000259" key="3">
    <source>
        <dbReference type="Pfam" id="PF13359"/>
    </source>
</evidence>
<comment type="caution">
    <text evidence="4">The sequence shown here is derived from an EMBL/GenBank/DDBJ whole genome shotgun (WGS) entry which is preliminary data.</text>
</comment>
<keyword evidence="5" id="KW-1185">Reference proteome</keyword>
<comment type="cofactor">
    <cofactor evidence="1">
        <name>a divalent metal cation</name>
        <dbReference type="ChEBI" id="CHEBI:60240"/>
    </cofactor>
</comment>
<dbReference type="EMBL" id="CAJPWZ010002763">
    <property type="protein sequence ID" value="CAG2245217.1"/>
    <property type="molecule type" value="Genomic_DNA"/>
</dbReference>